<name>A0ACD0P508_9BASI</name>
<evidence type="ECO:0000313" key="2">
    <source>
        <dbReference type="Proteomes" id="UP000245626"/>
    </source>
</evidence>
<keyword evidence="2" id="KW-1185">Reference proteome</keyword>
<organism evidence="1 2">
    <name type="scientific">Violaceomyces palustris</name>
    <dbReference type="NCBI Taxonomy" id="1673888"/>
    <lineage>
        <taxon>Eukaryota</taxon>
        <taxon>Fungi</taxon>
        <taxon>Dikarya</taxon>
        <taxon>Basidiomycota</taxon>
        <taxon>Ustilaginomycotina</taxon>
        <taxon>Ustilaginomycetes</taxon>
        <taxon>Violaceomycetales</taxon>
        <taxon>Violaceomycetaceae</taxon>
        <taxon>Violaceomyces</taxon>
    </lineage>
</organism>
<dbReference type="Proteomes" id="UP000245626">
    <property type="component" value="Unassembled WGS sequence"/>
</dbReference>
<protein>
    <submittedName>
        <fullName evidence="1">Uncharacterized protein</fullName>
    </submittedName>
</protein>
<proteinExistence type="predicted"/>
<evidence type="ECO:0000313" key="1">
    <source>
        <dbReference type="EMBL" id="PWN53144.1"/>
    </source>
</evidence>
<dbReference type="EMBL" id="KZ819739">
    <property type="protein sequence ID" value="PWN53144.1"/>
    <property type="molecule type" value="Genomic_DNA"/>
</dbReference>
<sequence>MAHGIHSTSRPPSSSTSLPAPPSYPMPPSHNQKPNSSQKQKLKHKQQSLAFFKPFDTTTTRPLSSTPAFTLPSSTTSTAGSSRPPPPPPPPRRDDKGKQRELPLLPDQHDPQDSPQPLLLWVDKHAPTTSAHLAVHKKKVQDVANWLSEALDGSHHLQKYRRLLALTGPSGTAKTAVLRALSSDQDLDFQLVEWLNQDPAASSSHVNQDSIMDRFRDFVASAARYPTLELARSNHHHHHPNTSKGVAGPTYSKSARTHPTNSRRVILIEDLPNIHHGPTRDAFNSILEGFLSRPLPPPASGSGPCSNVPIVLVISETAPKEDDESWAAEGGASGGSTWSQRRMAILDVRTALDETVRRSHAFAEIRFNPIAPTILSKGLTRIVDLEFPAQASRAGKRGDPFDSGRDPHHSRPSPDIIATLAEDSHGDIRSAINCLQFICGFADPSEGEDGRMQTMRGTKRGVQGEAKKEPTSGTKRRREASARKRMMKMLSLTSRRETSLVLFHALGRVLYNKRIGDPSEDGDGRRKKSSVVASTQSDSDDDGDIGMRRKTSGFTFGDRAGGDDVDWSRLPPHMDHLERRKSKVDLEALWADLPVDPSMFQLYLHQNYPNFCDDIDECAEIMEWMSFTEACVPDREEYRHQSLTSHYKFLTTVSATLLHLPSPILRIGRKLTKSPFWEVGRRSRENERILNQYRLGGLGRPLLGDEEGRGGESRSSGGDGGLTRYPTVLGLARSDRQSLLVETLPLLSKMMPARCGGVDGWIEGLHHLSSFPLSSPTRIDGEGLEEVGIHHVDEQEEEEDPPCQTPSQHESVQQPPNQRPTTGLDEVTLPGEGGAQVKLYLSDDDISDF</sequence>
<gene>
    <name evidence="1" type="ORF">IE53DRAFT_384368</name>
</gene>
<reference evidence="1 2" key="1">
    <citation type="journal article" date="2018" name="Mol. Biol. Evol.">
        <title>Broad Genomic Sampling Reveals a Smut Pathogenic Ancestry of the Fungal Clade Ustilaginomycotina.</title>
        <authorList>
            <person name="Kijpornyongpan T."/>
            <person name="Mondo S.J."/>
            <person name="Barry K."/>
            <person name="Sandor L."/>
            <person name="Lee J."/>
            <person name="Lipzen A."/>
            <person name="Pangilinan J."/>
            <person name="LaButti K."/>
            <person name="Hainaut M."/>
            <person name="Henrissat B."/>
            <person name="Grigoriev I.V."/>
            <person name="Spatafora J.W."/>
            <person name="Aime M.C."/>
        </authorList>
    </citation>
    <scope>NUCLEOTIDE SEQUENCE [LARGE SCALE GENOMIC DNA]</scope>
    <source>
        <strain evidence="1 2">SA 807</strain>
    </source>
</reference>
<accession>A0ACD0P508</accession>